<dbReference type="Pfam" id="PF00664">
    <property type="entry name" value="ABC_membrane"/>
    <property type="match status" value="1"/>
</dbReference>
<keyword evidence="4 10" id="KW-0067">ATP-binding</keyword>
<keyword evidence="5 7" id="KW-1133">Transmembrane helix</keyword>
<dbReference type="SUPFAM" id="SSF52540">
    <property type="entry name" value="P-loop containing nucleoside triphosphate hydrolases"/>
    <property type="match status" value="1"/>
</dbReference>
<dbReference type="InterPro" id="IPR003439">
    <property type="entry name" value="ABC_transporter-like_ATP-bd"/>
</dbReference>
<dbReference type="RefSeq" id="WP_277276503.1">
    <property type="nucleotide sequence ID" value="NZ_JAROCY010000006.1"/>
</dbReference>
<evidence type="ECO:0000256" key="4">
    <source>
        <dbReference type="ARBA" id="ARBA00022840"/>
    </source>
</evidence>
<keyword evidence="2 7" id="KW-0812">Transmembrane</keyword>
<dbReference type="InterPro" id="IPR027417">
    <property type="entry name" value="P-loop_NTPase"/>
</dbReference>
<evidence type="ECO:0000259" key="8">
    <source>
        <dbReference type="PROSITE" id="PS50893"/>
    </source>
</evidence>
<dbReference type="InterPro" id="IPR036640">
    <property type="entry name" value="ABC1_TM_sf"/>
</dbReference>
<dbReference type="Pfam" id="PF00005">
    <property type="entry name" value="ABC_tran"/>
    <property type="match status" value="1"/>
</dbReference>
<evidence type="ECO:0000313" key="11">
    <source>
        <dbReference type="Proteomes" id="UP001222770"/>
    </source>
</evidence>
<reference evidence="10 11" key="1">
    <citation type="submission" date="2023-03" db="EMBL/GenBank/DDBJ databases">
        <title>Novosphingobium cyanobacteriorum sp. nov., isolated from a eutrophic reservoir during the Microcystis bloom period.</title>
        <authorList>
            <person name="Kang M."/>
            <person name="Le V."/>
            <person name="Ko S.-R."/>
            <person name="Lee S.-A."/>
            <person name="Ahn C.-Y."/>
        </authorList>
    </citation>
    <scope>NUCLEOTIDE SEQUENCE [LARGE SCALE GENOMIC DNA]</scope>
    <source>
        <strain evidence="10 11">HBC54</strain>
    </source>
</reference>
<evidence type="ECO:0000256" key="5">
    <source>
        <dbReference type="ARBA" id="ARBA00022989"/>
    </source>
</evidence>
<comment type="subcellular location">
    <subcellularLocation>
        <location evidence="1">Cell membrane</location>
        <topology evidence="1">Multi-pass membrane protein</topology>
    </subcellularLocation>
</comment>
<dbReference type="InterPro" id="IPR003593">
    <property type="entry name" value="AAA+_ATPase"/>
</dbReference>
<dbReference type="SUPFAM" id="SSF90123">
    <property type="entry name" value="ABC transporter transmembrane region"/>
    <property type="match status" value="1"/>
</dbReference>
<comment type="caution">
    <text evidence="10">The sequence shown here is derived from an EMBL/GenBank/DDBJ whole genome shotgun (WGS) entry which is preliminary data.</text>
</comment>
<evidence type="ECO:0000256" key="1">
    <source>
        <dbReference type="ARBA" id="ARBA00004651"/>
    </source>
</evidence>
<feature type="domain" description="ABC transmembrane type-1" evidence="9">
    <location>
        <begin position="54"/>
        <end position="303"/>
    </location>
</feature>
<dbReference type="InterPro" id="IPR011527">
    <property type="entry name" value="ABC1_TM_dom"/>
</dbReference>
<evidence type="ECO:0000259" key="9">
    <source>
        <dbReference type="PROSITE" id="PS50929"/>
    </source>
</evidence>
<protein>
    <submittedName>
        <fullName evidence="10">ABC transporter ATP-binding protein</fullName>
    </submittedName>
</protein>
<sequence length="583" mass="61718">MAKSVSPLRKVAKPYLPLLPLVAGLGVLVSLLDGLGVGTLVPLAATMLAGDAQLQALQPGPIGLVFRLAGSIPADSRVTLLGGVALGLLVLRGAVQAGNNVLIAFIQSRFVRDLHNAMAERLTGVEFAFFLREDTARLIQVFTAFSWSVGDALRSVLAMIPALTGMAVVGALLAWLDWRLFLVVLACAVLIRGVLVLLQRRQDHFDTVSTGHVKEQGARMIAMVTAMRTTRVFGQEERERTRFADVCQRVFRAGFAWYAVGAAIMPVVSAAMAAVFVLVLVIGWQLQVPAPALIAYVILLARVEPYAAAVGQARSGISGVTGRVREVEWLLGQEPEPLVQGEPCTALDAPIRFAGVRYAYPNGAAALHGVDFSIEPGVATALIGHSGAGKSTIVNLLCRLVEPSAGAILLGERPVTALDQRDWRARIAVAGQDVMLIDGSVAENIAYGRPGASRTEIEEAAAVAGAAGFIAALPGGYDAPVGYEGSNLSGGQRQRIGLARALLRRPDLLILDEATNAVDALSEAEIMRLLGEHRHFRTALVISHRHSTLSACTNGVVVEQGRVVEAGPLQSLAYLRSMTGETV</sequence>
<proteinExistence type="predicted"/>
<feature type="transmembrane region" description="Helical" evidence="7">
    <location>
        <begin position="156"/>
        <end position="174"/>
    </location>
</feature>
<dbReference type="PROSITE" id="PS50893">
    <property type="entry name" value="ABC_TRANSPORTER_2"/>
    <property type="match status" value="1"/>
</dbReference>
<feature type="transmembrane region" description="Helical" evidence="7">
    <location>
        <begin position="255"/>
        <end position="284"/>
    </location>
</feature>
<keyword evidence="3" id="KW-0547">Nucleotide-binding</keyword>
<evidence type="ECO:0000256" key="6">
    <source>
        <dbReference type="ARBA" id="ARBA00023136"/>
    </source>
</evidence>
<gene>
    <name evidence="10" type="ORF">POM99_07940</name>
</gene>
<keyword evidence="6 7" id="KW-0472">Membrane</keyword>
<dbReference type="InterPro" id="IPR017871">
    <property type="entry name" value="ABC_transporter-like_CS"/>
</dbReference>
<accession>A0ABT6CGS1</accession>
<dbReference type="Proteomes" id="UP001222770">
    <property type="component" value="Unassembled WGS sequence"/>
</dbReference>
<dbReference type="PROSITE" id="PS50929">
    <property type="entry name" value="ABC_TM1F"/>
    <property type="match status" value="1"/>
</dbReference>
<evidence type="ECO:0000256" key="7">
    <source>
        <dbReference type="SAM" id="Phobius"/>
    </source>
</evidence>
<organism evidence="10 11">
    <name type="scientific">Novosphingobium cyanobacteriorum</name>
    <dbReference type="NCBI Taxonomy" id="3024215"/>
    <lineage>
        <taxon>Bacteria</taxon>
        <taxon>Pseudomonadati</taxon>
        <taxon>Pseudomonadota</taxon>
        <taxon>Alphaproteobacteria</taxon>
        <taxon>Sphingomonadales</taxon>
        <taxon>Sphingomonadaceae</taxon>
        <taxon>Novosphingobium</taxon>
    </lineage>
</organism>
<feature type="transmembrane region" description="Helical" evidence="7">
    <location>
        <begin position="180"/>
        <end position="198"/>
    </location>
</feature>
<dbReference type="Gene3D" id="3.40.50.300">
    <property type="entry name" value="P-loop containing nucleotide triphosphate hydrolases"/>
    <property type="match status" value="1"/>
</dbReference>
<dbReference type="InterPro" id="IPR039421">
    <property type="entry name" value="Type_1_exporter"/>
</dbReference>
<feature type="transmembrane region" description="Helical" evidence="7">
    <location>
        <begin position="21"/>
        <end position="45"/>
    </location>
</feature>
<evidence type="ECO:0000313" key="10">
    <source>
        <dbReference type="EMBL" id="MDF8333125.1"/>
    </source>
</evidence>
<dbReference type="PANTHER" id="PTHR24221:SF654">
    <property type="entry name" value="ATP-BINDING CASSETTE SUB-FAMILY B MEMBER 6"/>
    <property type="match status" value="1"/>
</dbReference>
<feature type="domain" description="ABC transporter" evidence="8">
    <location>
        <begin position="351"/>
        <end position="582"/>
    </location>
</feature>
<dbReference type="Gene3D" id="1.20.1560.10">
    <property type="entry name" value="ABC transporter type 1, transmembrane domain"/>
    <property type="match status" value="1"/>
</dbReference>
<name>A0ABT6CGS1_9SPHN</name>
<dbReference type="SMART" id="SM00382">
    <property type="entry name" value="AAA"/>
    <property type="match status" value="1"/>
</dbReference>
<evidence type="ECO:0000256" key="3">
    <source>
        <dbReference type="ARBA" id="ARBA00022741"/>
    </source>
</evidence>
<dbReference type="PROSITE" id="PS00211">
    <property type="entry name" value="ABC_TRANSPORTER_1"/>
    <property type="match status" value="1"/>
</dbReference>
<dbReference type="GO" id="GO:0005524">
    <property type="term" value="F:ATP binding"/>
    <property type="evidence" value="ECO:0007669"/>
    <property type="project" value="UniProtKB-KW"/>
</dbReference>
<dbReference type="PANTHER" id="PTHR24221">
    <property type="entry name" value="ATP-BINDING CASSETTE SUB-FAMILY B"/>
    <property type="match status" value="1"/>
</dbReference>
<evidence type="ECO:0000256" key="2">
    <source>
        <dbReference type="ARBA" id="ARBA00022692"/>
    </source>
</evidence>
<dbReference type="EMBL" id="JAROCY010000006">
    <property type="protein sequence ID" value="MDF8333125.1"/>
    <property type="molecule type" value="Genomic_DNA"/>
</dbReference>
<keyword evidence="11" id="KW-1185">Reference proteome</keyword>